<dbReference type="InterPro" id="IPR053385">
    <property type="entry name" value="ABC_transport_permease"/>
</dbReference>
<gene>
    <name evidence="10" type="primary">nikC</name>
    <name evidence="10" type="ORF">ACE41H_24005</name>
</gene>
<dbReference type="EMBL" id="JBHHMI010000041">
    <property type="protein sequence ID" value="MFB5269822.1"/>
    <property type="molecule type" value="Genomic_DNA"/>
</dbReference>
<dbReference type="Gene3D" id="1.10.3720.10">
    <property type="entry name" value="MetI-like"/>
    <property type="match status" value="1"/>
</dbReference>
<name>A0ABV5B020_9BACL</name>
<evidence type="ECO:0000259" key="9">
    <source>
        <dbReference type="PROSITE" id="PS50928"/>
    </source>
</evidence>
<keyword evidence="3" id="KW-1003">Cell membrane</keyword>
<evidence type="ECO:0000256" key="4">
    <source>
        <dbReference type="ARBA" id="ARBA00022692"/>
    </source>
</evidence>
<dbReference type="InterPro" id="IPR025966">
    <property type="entry name" value="OppC_N"/>
</dbReference>
<sequence>MRMLIQQLAQLWIQQRLFSIWLGLAGLWLVLAIFAPLLAPHDPFATDFTKVLQPPDRQYPLGTDQLGRCVLSRVLYGAKTSLLMTFILVAVVAAIGVTIGVLAGYAGKWVDSVLMRLADTLMAFPGIIFAIAVAGMLGPGLIHTVVALSVVWWAKYARMVRSLVIQHKQKEYITAAALGGARPVRILARYILPNVLPPLIVMAMMDIGGMLLSISGLSFLGLGAQPPEPEWGALLNEGRRYMQTAPWLLIYPGLAIFGTVMIFNLLGDSLRDVLDPRHKR</sequence>
<evidence type="ECO:0000313" key="10">
    <source>
        <dbReference type="EMBL" id="MFB5269822.1"/>
    </source>
</evidence>
<comment type="subcellular location">
    <subcellularLocation>
        <location evidence="1 8">Cell membrane</location>
        <topology evidence="1 8">Multi-pass membrane protein</topology>
    </subcellularLocation>
</comment>
<dbReference type="InterPro" id="IPR035906">
    <property type="entry name" value="MetI-like_sf"/>
</dbReference>
<evidence type="ECO:0000256" key="2">
    <source>
        <dbReference type="ARBA" id="ARBA00022448"/>
    </source>
</evidence>
<comment type="similarity">
    <text evidence="7">Belongs to the binding-protein-dependent transport system permease family. OppBC subfamily.</text>
</comment>
<reference evidence="10 11" key="1">
    <citation type="submission" date="2024-09" db="EMBL/GenBank/DDBJ databases">
        <title>Paenibacillus zeirhizospherea sp. nov., isolated from surface of the maize (Zea mays) roots in a horticulture field, Hungary.</title>
        <authorList>
            <person name="Marton D."/>
            <person name="Farkas M."/>
            <person name="Bedics A."/>
            <person name="Toth E."/>
            <person name="Tancsics A."/>
            <person name="Boka K."/>
            <person name="Maroti G."/>
            <person name="Kriszt B."/>
            <person name="Cserhati M."/>
        </authorList>
    </citation>
    <scope>NUCLEOTIDE SEQUENCE [LARGE SCALE GENOMIC DNA]</scope>
    <source>
        <strain evidence="10 11">KCTC 33519</strain>
    </source>
</reference>
<keyword evidence="11" id="KW-1185">Reference proteome</keyword>
<feature type="transmembrane region" description="Helical" evidence="8">
    <location>
        <begin position="20"/>
        <end position="39"/>
    </location>
</feature>
<dbReference type="InterPro" id="IPR000515">
    <property type="entry name" value="MetI-like"/>
</dbReference>
<feature type="transmembrane region" description="Helical" evidence="8">
    <location>
        <begin position="245"/>
        <end position="266"/>
    </location>
</feature>
<evidence type="ECO:0000256" key="5">
    <source>
        <dbReference type="ARBA" id="ARBA00022989"/>
    </source>
</evidence>
<feature type="transmembrane region" description="Helical" evidence="8">
    <location>
        <begin position="127"/>
        <end position="154"/>
    </location>
</feature>
<keyword evidence="4 8" id="KW-0812">Transmembrane</keyword>
<dbReference type="PANTHER" id="PTHR43386:SF1">
    <property type="entry name" value="D,D-DIPEPTIDE TRANSPORT SYSTEM PERMEASE PROTEIN DDPC-RELATED"/>
    <property type="match status" value="1"/>
</dbReference>
<feature type="domain" description="ABC transmembrane type-1" evidence="9">
    <location>
        <begin position="82"/>
        <end position="267"/>
    </location>
</feature>
<keyword evidence="6 8" id="KW-0472">Membrane</keyword>
<proteinExistence type="inferred from homology"/>
<protein>
    <submittedName>
        <fullName evidence="10">Nickel transporter permease</fullName>
    </submittedName>
</protein>
<dbReference type="CDD" id="cd06261">
    <property type="entry name" value="TM_PBP2"/>
    <property type="match status" value="1"/>
</dbReference>
<dbReference type="RefSeq" id="WP_375358090.1">
    <property type="nucleotide sequence ID" value="NZ_JBHHMI010000041.1"/>
</dbReference>
<dbReference type="Proteomes" id="UP001580346">
    <property type="component" value="Unassembled WGS sequence"/>
</dbReference>
<evidence type="ECO:0000256" key="8">
    <source>
        <dbReference type="RuleBase" id="RU363032"/>
    </source>
</evidence>
<dbReference type="Pfam" id="PF12911">
    <property type="entry name" value="OppC_N"/>
    <property type="match status" value="1"/>
</dbReference>
<keyword evidence="5 8" id="KW-1133">Transmembrane helix</keyword>
<keyword evidence="2 8" id="KW-0813">Transport</keyword>
<organism evidence="10 11">
    <name type="scientific">Paenibacillus enshidis</name>
    <dbReference type="NCBI Taxonomy" id="1458439"/>
    <lineage>
        <taxon>Bacteria</taxon>
        <taxon>Bacillati</taxon>
        <taxon>Bacillota</taxon>
        <taxon>Bacilli</taxon>
        <taxon>Bacillales</taxon>
        <taxon>Paenibacillaceae</taxon>
        <taxon>Paenibacillus</taxon>
    </lineage>
</organism>
<dbReference type="PANTHER" id="PTHR43386">
    <property type="entry name" value="OLIGOPEPTIDE TRANSPORT SYSTEM PERMEASE PROTEIN APPC"/>
    <property type="match status" value="1"/>
</dbReference>
<evidence type="ECO:0000313" key="11">
    <source>
        <dbReference type="Proteomes" id="UP001580346"/>
    </source>
</evidence>
<dbReference type="Pfam" id="PF00528">
    <property type="entry name" value="BPD_transp_1"/>
    <property type="match status" value="1"/>
</dbReference>
<evidence type="ECO:0000256" key="6">
    <source>
        <dbReference type="ARBA" id="ARBA00023136"/>
    </source>
</evidence>
<dbReference type="NCBIfam" id="NF045474">
    <property type="entry name" value="Opp2C"/>
    <property type="match status" value="1"/>
</dbReference>
<dbReference type="PROSITE" id="PS50928">
    <property type="entry name" value="ABC_TM1"/>
    <property type="match status" value="1"/>
</dbReference>
<evidence type="ECO:0000256" key="3">
    <source>
        <dbReference type="ARBA" id="ARBA00022475"/>
    </source>
</evidence>
<comment type="caution">
    <text evidence="10">The sequence shown here is derived from an EMBL/GenBank/DDBJ whole genome shotgun (WGS) entry which is preliminary data.</text>
</comment>
<accession>A0ABV5B020</accession>
<dbReference type="SUPFAM" id="SSF161098">
    <property type="entry name" value="MetI-like"/>
    <property type="match status" value="1"/>
</dbReference>
<feature type="transmembrane region" description="Helical" evidence="8">
    <location>
        <begin position="199"/>
        <end position="224"/>
    </location>
</feature>
<dbReference type="InterPro" id="IPR050366">
    <property type="entry name" value="BP-dependent_transpt_permease"/>
</dbReference>
<evidence type="ECO:0000256" key="7">
    <source>
        <dbReference type="ARBA" id="ARBA00024202"/>
    </source>
</evidence>
<feature type="transmembrane region" description="Helical" evidence="8">
    <location>
        <begin position="82"/>
        <end position="106"/>
    </location>
</feature>
<evidence type="ECO:0000256" key="1">
    <source>
        <dbReference type="ARBA" id="ARBA00004651"/>
    </source>
</evidence>